<name>A0A6P5AAF5_BRABE</name>
<evidence type="ECO:0000256" key="10">
    <source>
        <dbReference type="ARBA" id="ARBA00062344"/>
    </source>
</evidence>
<evidence type="ECO:0000256" key="7">
    <source>
        <dbReference type="ARBA" id="ARBA00048619"/>
    </source>
</evidence>
<dbReference type="InterPro" id="IPR007848">
    <property type="entry name" value="Small_mtfrase_dom"/>
</dbReference>
<comment type="catalytic activity">
    <reaction evidence="8">
        <text>methylarsonous acid + S-adenosyl-L-methionine = dimethylarsinate + S-adenosyl-L-homocysteine + 2 H(+)</text>
        <dbReference type="Rhea" id="RHEA:11684"/>
        <dbReference type="ChEBI" id="CHEBI:15378"/>
        <dbReference type="ChEBI" id="CHEBI:16223"/>
        <dbReference type="ChEBI" id="CHEBI:17826"/>
        <dbReference type="ChEBI" id="CHEBI:57856"/>
        <dbReference type="ChEBI" id="CHEBI:59789"/>
    </reaction>
</comment>
<evidence type="ECO:0000256" key="13">
    <source>
        <dbReference type="ARBA" id="ARBA00080992"/>
    </source>
</evidence>
<evidence type="ECO:0000256" key="3">
    <source>
        <dbReference type="ARBA" id="ARBA00022603"/>
    </source>
</evidence>
<dbReference type="InterPro" id="IPR002052">
    <property type="entry name" value="DNA_methylase_N6_adenine_CS"/>
</dbReference>
<dbReference type="Pfam" id="PF05175">
    <property type="entry name" value="MTS"/>
    <property type="match status" value="1"/>
</dbReference>
<proteinExistence type="inferred from homology"/>
<feature type="domain" description="Methyltransferase small" evidence="17">
    <location>
        <begin position="32"/>
        <end position="133"/>
    </location>
</feature>
<comment type="catalytic activity">
    <reaction evidence="7">
        <text>L-lysyl-[histone] + S-adenosyl-L-methionine = N(6)-methyl-L-lysyl-[histone] + S-adenosyl-L-homocysteine + H(+)</text>
        <dbReference type="Rhea" id="RHEA:10024"/>
        <dbReference type="Rhea" id="RHEA-COMP:9845"/>
        <dbReference type="Rhea" id="RHEA-COMP:9846"/>
        <dbReference type="ChEBI" id="CHEBI:15378"/>
        <dbReference type="ChEBI" id="CHEBI:29969"/>
        <dbReference type="ChEBI" id="CHEBI:57856"/>
        <dbReference type="ChEBI" id="CHEBI:59789"/>
        <dbReference type="ChEBI" id="CHEBI:61929"/>
    </reaction>
    <physiologicalReaction direction="left-to-right" evidence="7">
        <dbReference type="Rhea" id="RHEA:10025"/>
    </physiologicalReaction>
</comment>
<evidence type="ECO:0000313" key="18">
    <source>
        <dbReference type="Proteomes" id="UP000515135"/>
    </source>
</evidence>
<evidence type="ECO:0000259" key="17">
    <source>
        <dbReference type="Pfam" id="PF05175"/>
    </source>
</evidence>
<comment type="subunit">
    <text evidence="10">Heterodimer; heterodimerization with TRMT112 is required for S-adenosyl-L-methionine-binding.</text>
</comment>
<dbReference type="GO" id="GO:0036009">
    <property type="term" value="F:protein-glutamine N-methyltransferase activity"/>
    <property type="evidence" value="ECO:0007669"/>
    <property type="project" value="UniProtKB-ARBA"/>
</dbReference>
<evidence type="ECO:0000256" key="15">
    <source>
        <dbReference type="ARBA" id="ARBA00093624"/>
    </source>
</evidence>
<evidence type="ECO:0000256" key="9">
    <source>
        <dbReference type="ARBA" id="ARBA00053180"/>
    </source>
</evidence>
<dbReference type="Gene3D" id="3.40.50.150">
    <property type="entry name" value="Vaccinia Virus protein VP39"/>
    <property type="match status" value="1"/>
</dbReference>
<dbReference type="GO" id="GO:0035657">
    <property type="term" value="C:eRF1 methyltransferase complex"/>
    <property type="evidence" value="ECO:0007669"/>
    <property type="project" value="TreeGrafter"/>
</dbReference>
<evidence type="ECO:0000256" key="5">
    <source>
        <dbReference type="ARBA" id="ARBA00022691"/>
    </source>
</evidence>
<dbReference type="InterPro" id="IPR004557">
    <property type="entry name" value="PrmC-related"/>
</dbReference>
<organism evidence="18 19">
    <name type="scientific">Branchiostoma belcheri</name>
    <name type="common">Amphioxus</name>
    <dbReference type="NCBI Taxonomy" id="7741"/>
    <lineage>
        <taxon>Eukaryota</taxon>
        <taxon>Metazoa</taxon>
        <taxon>Chordata</taxon>
        <taxon>Cephalochordata</taxon>
        <taxon>Leptocardii</taxon>
        <taxon>Amphioxiformes</taxon>
        <taxon>Branchiostomatidae</taxon>
        <taxon>Branchiostoma</taxon>
    </lineage>
</organism>
<reference evidence="19" key="1">
    <citation type="submission" date="2025-08" db="UniProtKB">
        <authorList>
            <consortium name="RefSeq"/>
        </authorList>
    </citation>
    <scope>IDENTIFICATION</scope>
    <source>
        <tissue evidence="19">Gonad</tissue>
    </source>
</reference>
<dbReference type="InterPro" id="IPR029063">
    <property type="entry name" value="SAM-dependent_MTases_sf"/>
</dbReference>
<keyword evidence="6" id="KW-0539">Nucleus</keyword>
<dbReference type="AlphaFoldDB" id="A0A6P5AAF5"/>
<evidence type="ECO:0000256" key="12">
    <source>
        <dbReference type="ARBA" id="ARBA00076540"/>
    </source>
</evidence>
<dbReference type="GeneID" id="109482104"/>
<dbReference type="NCBIfam" id="TIGR00537">
    <property type="entry name" value="hemK_rel_arch"/>
    <property type="match status" value="1"/>
</dbReference>
<evidence type="ECO:0000256" key="8">
    <source>
        <dbReference type="ARBA" id="ARBA00050903"/>
    </source>
</evidence>
<comment type="similarity">
    <text evidence="2">Belongs to the eukaryotic/archaeal PrmC-related family.</text>
</comment>
<dbReference type="Proteomes" id="UP000515135">
    <property type="component" value="Unplaced"/>
</dbReference>
<evidence type="ECO:0000256" key="16">
    <source>
        <dbReference type="ARBA" id="ARBA00093667"/>
    </source>
</evidence>
<protein>
    <recommendedName>
        <fullName evidence="15">Methyltransferase HEMK2</fullName>
    </recommendedName>
    <alternativeName>
        <fullName evidence="14">HemK methyltransferase family member 2</fullName>
    </alternativeName>
    <alternativeName>
        <fullName evidence="12">Lysine N-methyltransferase 9</fullName>
    </alternativeName>
    <alternativeName>
        <fullName evidence="11">Methylarsonite methyltransferase N6AMT1</fullName>
    </alternativeName>
    <alternativeName>
        <fullName evidence="16">Methyltransferase N6AMT1</fullName>
    </alternativeName>
    <alternativeName>
        <fullName evidence="13">Protein N(5)-glutamine methyltransferase</fullName>
    </alternativeName>
</protein>
<dbReference type="PANTHER" id="PTHR45875:SF1">
    <property type="entry name" value="METHYLTRANSFERASE N6AMT1"/>
    <property type="match status" value="1"/>
</dbReference>
<keyword evidence="3" id="KW-0489">Methyltransferase</keyword>
<evidence type="ECO:0000256" key="14">
    <source>
        <dbReference type="ARBA" id="ARBA00083337"/>
    </source>
</evidence>
<keyword evidence="5" id="KW-0949">S-adenosyl-L-methionine</keyword>
<dbReference type="GO" id="GO:0003676">
    <property type="term" value="F:nucleic acid binding"/>
    <property type="evidence" value="ECO:0007669"/>
    <property type="project" value="InterPro"/>
</dbReference>
<dbReference type="OrthoDB" id="406152at2759"/>
<accession>A0A6P5AAF5</accession>
<dbReference type="FunFam" id="3.40.50.150:FF:000077">
    <property type="entry name" value="HemK methyltransferase family member 2"/>
    <property type="match status" value="1"/>
</dbReference>
<dbReference type="RefSeq" id="XP_019640347.1">
    <property type="nucleotide sequence ID" value="XM_019784788.1"/>
</dbReference>
<evidence type="ECO:0000256" key="11">
    <source>
        <dbReference type="ARBA" id="ARBA00075330"/>
    </source>
</evidence>
<evidence type="ECO:0000256" key="1">
    <source>
        <dbReference type="ARBA" id="ARBA00004123"/>
    </source>
</evidence>
<evidence type="ECO:0000256" key="6">
    <source>
        <dbReference type="ARBA" id="ARBA00023242"/>
    </source>
</evidence>
<dbReference type="CDD" id="cd02440">
    <property type="entry name" value="AdoMet_MTases"/>
    <property type="match status" value="1"/>
</dbReference>
<gene>
    <name evidence="19" type="primary">LOC109482104</name>
</gene>
<dbReference type="GO" id="GO:0005634">
    <property type="term" value="C:nucleus"/>
    <property type="evidence" value="ECO:0007669"/>
    <property type="project" value="UniProtKB-SubCell"/>
</dbReference>
<sequence length="221" mass="24197">MTSSETFPTPDLSHLTAEDYEHVYEPAEDTFLLMDALEKDAGFLRSITPSICLEVGCGSGAVITFLGSILGSRSLYLCTDLNPRAADCAARTGKQNNVPVQPVLTDLASALLPRLQNKVDVMIFNPPYVVTSSEEVGSHGIEASWAGGVKGREVMDRFFPLVPKLLSDRGVFYLVTIEQNKAEEIGHEMSTFGFTMDKVMSRKAGPEKLAILRFCPSKRTM</sequence>
<dbReference type="SUPFAM" id="SSF53335">
    <property type="entry name" value="S-adenosyl-L-methionine-dependent methyltransferases"/>
    <property type="match status" value="1"/>
</dbReference>
<comment type="function">
    <text evidence="9">Methyltransferase that can methylate proteins and, to a lower extent, arsenic. Catalytic subunit of a heterodimer with TRMT112, which monomethylates 'Lys-12' of histone H4 (H4K12me1), a modification present at the promoters of numerous genes encoding cell cycle regulators. Catalytic subunit of a heterodimer with TRMT112, which catalyzes N5-methylation of Glu residue of proteins with a Gly-Gln-Xaa-Xaa-Xaa-Arg motif. Methylates ETF1 on 'Gln-185'; ETF1 needs to be complexed to ERF3 in its GTP-bound form to be efficiently methylated. May also play a role in the modulation of arsenic-induced toxicity by mediating the conversion of monomethylarsonous acid (3+) into the less toxic dimethylarsonic acid. It however only plays a limited role in arsenic metabolism compared with AS3MT.</text>
</comment>
<dbReference type="KEGG" id="bbel:109482104"/>
<evidence type="ECO:0000256" key="2">
    <source>
        <dbReference type="ARBA" id="ARBA00006149"/>
    </source>
</evidence>
<evidence type="ECO:0000256" key="4">
    <source>
        <dbReference type="ARBA" id="ARBA00022679"/>
    </source>
</evidence>
<dbReference type="GO" id="GO:0032259">
    <property type="term" value="P:methylation"/>
    <property type="evidence" value="ECO:0007669"/>
    <property type="project" value="UniProtKB-KW"/>
</dbReference>
<dbReference type="PANTHER" id="PTHR45875">
    <property type="entry name" value="METHYLTRANSFERASE N6AMT1"/>
    <property type="match status" value="1"/>
</dbReference>
<dbReference type="PROSITE" id="PS00092">
    <property type="entry name" value="N6_MTASE"/>
    <property type="match status" value="1"/>
</dbReference>
<keyword evidence="4" id="KW-0808">Transferase</keyword>
<evidence type="ECO:0000313" key="19">
    <source>
        <dbReference type="RefSeq" id="XP_019640347.1"/>
    </source>
</evidence>
<comment type="subcellular location">
    <subcellularLocation>
        <location evidence="1">Nucleus</location>
    </subcellularLocation>
</comment>
<keyword evidence="18" id="KW-1185">Reference proteome</keyword>
<dbReference type="InterPro" id="IPR052190">
    <property type="entry name" value="Euk-Arch_PrmC-MTase"/>
</dbReference>